<name>A0AAJ0EWI5_9PEZI</name>
<dbReference type="InterPro" id="IPR002575">
    <property type="entry name" value="Aminoglycoside_PTrfase"/>
</dbReference>
<proteinExistence type="predicted"/>
<accession>A0AAJ0EWI5</accession>
<evidence type="ECO:0000313" key="2">
    <source>
        <dbReference type="EMBL" id="KAK1674260.1"/>
    </source>
</evidence>
<dbReference type="PANTHER" id="PTHR21310">
    <property type="entry name" value="AMINOGLYCOSIDE PHOSPHOTRANSFERASE-RELATED-RELATED"/>
    <property type="match status" value="1"/>
</dbReference>
<organism evidence="2 3">
    <name type="scientific">Colletotrichum godetiae</name>
    <dbReference type="NCBI Taxonomy" id="1209918"/>
    <lineage>
        <taxon>Eukaryota</taxon>
        <taxon>Fungi</taxon>
        <taxon>Dikarya</taxon>
        <taxon>Ascomycota</taxon>
        <taxon>Pezizomycotina</taxon>
        <taxon>Sordariomycetes</taxon>
        <taxon>Hypocreomycetidae</taxon>
        <taxon>Glomerellales</taxon>
        <taxon>Glomerellaceae</taxon>
        <taxon>Colletotrichum</taxon>
        <taxon>Colletotrichum acutatum species complex</taxon>
    </lineage>
</organism>
<dbReference type="SUPFAM" id="SSF118310">
    <property type="entry name" value="AN1-like Zinc finger"/>
    <property type="match status" value="1"/>
</dbReference>
<evidence type="ECO:0000259" key="1">
    <source>
        <dbReference type="Pfam" id="PF01636"/>
    </source>
</evidence>
<dbReference type="InterPro" id="IPR011009">
    <property type="entry name" value="Kinase-like_dom_sf"/>
</dbReference>
<dbReference type="InterPro" id="IPR035896">
    <property type="entry name" value="AN1-like_Znf"/>
</dbReference>
<dbReference type="GeneID" id="85455393"/>
<gene>
    <name evidence="2" type="ORF">BDP55DRAFT_585133</name>
</gene>
<dbReference type="EMBL" id="JAHMHR010000027">
    <property type="protein sequence ID" value="KAK1674260.1"/>
    <property type="molecule type" value="Genomic_DNA"/>
</dbReference>
<protein>
    <recommendedName>
        <fullName evidence="1">Aminoglycoside phosphotransferase domain-containing protein</fullName>
    </recommendedName>
</protein>
<sequence>MVQRLFDCSVPTCLRPSARSVGAGCDMCSRHLCRLHLSRDFHQCDATSLDDSAYQALMAAEINHLRAQINGPAVCKLASSLNAGKPCVLEHPSQVLGLESLTGCANYHARIRFEDGSPSWLLRVPRVTGFAVGLPLTLAEYLIRSEYATLKFLETTKVPAPQAFSFGIPSQGTDYGVGVCFLLMEELAGRPWDGQRDTLKVWHRLGEILAELEKHHFHQAGSLYVDSPQDQPLVSAAASDRFVCLNPWGPFETATEYYSAWAEQHLALIVDGQLYPQFPIEAYLVYRFLKKHASTLADDDDVFFLKHVDDKGDHLMVDEQTNIIGIVDWQMARVVPRREAFALSLISADMGALCDGQVSLSAKDVALTDALREKSAQLAECMGDEKMRRFFWGLGLEHDWALALPLAKALLQVFGVEQGWDEWREEQLTECKSDERLAALLEVS</sequence>
<dbReference type="InterPro" id="IPR051678">
    <property type="entry name" value="AGP_Transferase"/>
</dbReference>
<dbReference type="RefSeq" id="XP_060428263.1">
    <property type="nucleotide sequence ID" value="XM_060570867.1"/>
</dbReference>
<keyword evidence="3" id="KW-1185">Reference proteome</keyword>
<evidence type="ECO:0000313" key="3">
    <source>
        <dbReference type="Proteomes" id="UP001224890"/>
    </source>
</evidence>
<comment type="caution">
    <text evidence="2">The sequence shown here is derived from an EMBL/GenBank/DDBJ whole genome shotgun (WGS) entry which is preliminary data.</text>
</comment>
<reference evidence="2" key="1">
    <citation type="submission" date="2021-06" db="EMBL/GenBank/DDBJ databases">
        <title>Comparative genomics, transcriptomics and evolutionary studies reveal genomic signatures of adaptation to plant cell wall in hemibiotrophic fungi.</title>
        <authorList>
            <consortium name="DOE Joint Genome Institute"/>
            <person name="Baroncelli R."/>
            <person name="Diaz J.F."/>
            <person name="Benocci T."/>
            <person name="Peng M."/>
            <person name="Battaglia E."/>
            <person name="Haridas S."/>
            <person name="Andreopoulos W."/>
            <person name="Labutti K."/>
            <person name="Pangilinan J."/>
            <person name="Floch G.L."/>
            <person name="Makela M.R."/>
            <person name="Henrissat B."/>
            <person name="Grigoriev I.V."/>
            <person name="Crouch J.A."/>
            <person name="De Vries R.P."/>
            <person name="Sukno S.A."/>
            <person name="Thon M.R."/>
        </authorList>
    </citation>
    <scope>NUCLEOTIDE SEQUENCE</scope>
    <source>
        <strain evidence="2">CBS 193.32</strain>
    </source>
</reference>
<dbReference type="Proteomes" id="UP001224890">
    <property type="component" value="Unassembled WGS sequence"/>
</dbReference>
<dbReference type="AlphaFoldDB" id="A0AAJ0EWI5"/>
<dbReference type="SUPFAM" id="SSF56112">
    <property type="entry name" value="Protein kinase-like (PK-like)"/>
    <property type="match status" value="1"/>
</dbReference>
<feature type="domain" description="Aminoglycoside phosphotransferase" evidence="1">
    <location>
        <begin position="143"/>
        <end position="343"/>
    </location>
</feature>
<dbReference type="Pfam" id="PF01636">
    <property type="entry name" value="APH"/>
    <property type="match status" value="1"/>
</dbReference>
<dbReference type="Gene3D" id="3.90.1200.10">
    <property type="match status" value="1"/>
</dbReference>
<dbReference type="PANTHER" id="PTHR21310:SF15">
    <property type="entry name" value="AMINOGLYCOSIDE PHOSPHOTRANSFERASE DOMAIN-CONTAINING PROTEIN"/>
    <property type="match status" value="1"/>
</dbReference>